<dbReference type="AlphaFoldDB" id="A0A9J6RFG8"/>
<evidence type="ECO:0000256" key="2">
    <source>
        <dbReference type="ARBA" id="ARBA00011255"/>
    </source>
</evidence>
<dbReference type="GO" id="GO:0009421">
    <property type="term" value="C:bacterial-type flagellum filament cap"/>
    <property type="evidence" value="ECO:0007669"/>
    <property type="project" value="InterPro"/>
</dbReference>
<organism evidence="8 9">
    <name type="scientific">Natronobacillus azotifigens</name>
    <dbReference type="NCBI Taxonomy" id="472978"/>
    <lineage>
        <taxon>Bacteria</taxon>
        <taxon>Bacillati</taxon>
        <taxon>Bacillota</taxon>
        <taxon>Bacilli</taxon>
        <taxon>Bacillales</taxon>
        <taxon>Bacillaceae</taxon>
        <taxon>Natronobacillus</taxon>
    </lineage>
</organism>
<comment type="subunit">
    <text evidence="2 5">Homopentamer.</text>
</comment>
<dbReference type="GO" id="GO:0005576">
    <property type="term" value="C:extracellular region"/>
    <property type="evidence" value="ECO:0007669"/>
    <property type="project" value="UniProtKB-SubCell"/>
</dbReference>
<keyword evidence="8" id="KW-0282">Flagellum</keyword>
<comment type="function">
    <text evidence="5">Required for morphogenesis and for the elongation of the flagellar filament by facilitating polymerization of the flagellin monomers at the tip of growing filament. Forms a capping structure, which prevents flagellin subunits (transported through the central channel of the flagellum) from leaking out without polymerization at the distal end.</text>
</comment>
<keyword evidence="5" id="KW-0964">Secreted</keyword>
<dbReference type="EMBL" id="JAPRAT010000028">
    <property type="protein sequence ID" value="MCZ0704140.1"/>
    <property type="molecule type" value="Genomic_DNA"/>
</dbReference>
<evidence type="ECO:0000256" key="1">
    <source>
        <dbReference type="ARBA" id="ARBA00009764"/>
    </source>
</evidence>
<evidence type="ECO:0000256" key="4">
    <source>
        <dbReference type="ARBA" id="ARBA00023143"/>
    </source>
</evidence>
<feature type="domain" description="Flagellar hook-associated protein 2 N-terminal" evidence="6">
    <location>
        <begin position="8"/>
        <end position="103"/>
    </location>
</feature>
<dbReference type="PANTHER" id="PTHR30288">
    <property type="entry name" value="FLAGELLAR CAP/ASSEMBLY PROTEIN FLID"/>
    <property type="match status" value="1"/>
</dbReference>
<keyword evidence="9" id="KW-1185">Reference proteome</keyword>
<keyword evidence="4 5" id="KW-0975">Bacterial flagellum</keyword>
<dbReference type="InterPro" id="IPR010809">
    <property type="entry name" value="FliD_C"/>
</dbReference>
<evidence type="ECO:0000313" key="8">
    <source>
        <dbReference type="EMBL" id="MCZ0704140.1"/>
    </source>
</evidence>
<evidence type="ECO:0000313" key="9">
    <source>
        <dbReference type="Proteomes" id="UP001084197"/>
    </source>
</evidence>
<accession>A0A9J6RFG8</accession>
<reference evidence="8" key="1">
    <citation type="submission" date="2022-11" db="EMBL/GenBank/DDBJ databases">
        <title>WGS of Natronobacillus azotifigens 24KS-1, an anaerobic diazotrophic haloalkaliphile from soda-rich habitats.</title>
        <authorList>
            <person name="Sorokin D.Y."/>
            <person name="Merkel A.Y."/>
        </authorList>
    </citation>
    <scope>NUCLEOTIDE SEQUENCE</scope>
    <source>
        <strain evidence="8">24KS-1</strain>
    </source>
</reference>
<dbReference type="PANTHER" id="PTHR30288:SF0">
    <property type="entry name" value="FLAGELLAR HOOK-ASSOCIATED PROTEIN 2"/>
    <property type="match status" value="1"/>
</dbReference>
<dbReference type="Pfam" id="PF07195">
    <property type="entry name" value="FliD_C"/>
    <property type="match status" value="1"/>
</dbReference>
<comment type="subcellular location">
    <subcellularLocation>
        <location evidence="5">Secreted</location>
    </subcellularLocation>
    <subcellularLocation>
        <location evidence="5">Bacterial flagellum</location>
    </subcellularLocation>
</comment>
<evidence type="ECO:0000256" key="5">
    <source>
        <dbReference type="RuleBase" id="RU362066"/>
    </source>
</evidence>
<dbReference type="GO" id="GO:0007155">
    <property type="term" value="P:cell adhesion"/>
    <property type="evidence" value="ECO:0007669"/>
    <property type="project" value="InterPro"/>
</dbReference>
<proteinExistence type="inferred from homology"/>
<comment type="caution">
    <text evidence="8">The sequence shown here is derived from an EMBL/GenBank/DDBJ whole genome shotgun (WGS) entry which is preliminary data.</text>
</comment>
<dbReference type="Proteomes" id="UP001084197">
    <property type="component" value="Unassembled WGS sequence"/>
</dbReference>
<keyword evidence="8" id="KW-0966">Cell projection</keyword>
<dbReference type="Pfam" id="PF02465">
    <property type="entry name" value="FliD_N"/>
    <property type="match status" value="1"/>
</dbReference>
<keyword evidence="3" id="KW-0175">Coiled coil</keyword>
<dbReference type="InterPro" id="IPR003481">
    <property type="entry name" value="FliD_N"/>
</dbReference>
<dbReference type="GO" id="GO:0009424">
    <property type="term" value="C:bacterial-type flagellum hook"/>
    <property type="evidence" value="ECO:0007669"/>
    <property type="project" value="UniProtKB-UniRule"/>
</dbReference>
<dbReference type="RefSeq" id="WP_268780908.1">
    <property type="nucleotide sequence ID" value="NZ_JAPRAT010000028.1"/>
</dbReference>
<evidence type="ECO:0000256" key="3">
    <source>
        <dbReference type="ARBA" id="ARBA00023054"/>
    </source>
</evidence>
<gene>
    <name evidence="8" type="ORF">OWO01_13070</name>
</gene>
<protein>
    <recommendedName>
        <fullName evidence="5">Flagellar hook-associated protein 2</fullName>
        <shortName evidence="5">HAP2</shortName>
    </recommendedName>
    <alternativeName>
        <fullName evidence="5">Flagellar cap protein</fullName>
    </alternativeName>
</protein>
<feature type="domain" description="Flagellar hook-associated protein 2 C-terminal" evidence="7">
    <location>
        <begin position="229"/>
        <end position="486"/>
    </location>
</feature>
<keyword evidence="8" id="KW-0969">Cilium</keyword>
<dbReference type="NCBIfam" id="NF005833">
    <property type="entry name" value="PRK07737.1"/>
    <property type="match status" value="1"/>
</dbReference>
<dbReference type="GO" id="GO:0071973">
    <property type="term" value="P:bacterial-type flagellum-dependent cell motility"/>
    <property type="evidence" value="ECO:0007669"/>
    <property type="project" value="TreeGrafter"/>
</dbReference>
<evidence type="ECO:0000259" key="6">
    <source>
        <dbReference type="Pfam" id="PF02465"/>
    </source>
</evidence>
<dbReference type="InterPro" id="IPR040026">
    <property type="entry name" value="FliD"/>
</dbReference>
<name>A0A9J6RFG8_9BACI</name>
<evidence type="ECO:0000259" key="7">
    <source>
        <dbReference type="Pfam" id="PF07195"/>
    </source>
</evidence>
<sequence length="500" mass="56229">MRIGGLATGMDIDGIVEDLMAAERIPLDKMEQDKTRLEWQRDAYRDVNAMFLELDSIMYDMRLSSAYNAKTTTSTQPNAVTATATSSVEPGSYSIEVTQLATNAINVSQQGISGAGNKIDPTAPLKDIIGEDGPVNFQKKITFKTYHNGDEPPHEIEIQEGDSLNSILRRITNQNNGVRAFYDANSDKVIMERTGTGNYNPDGPEIDFDVDDSGFFDFLNLDLEKETGGEDAKFRYNNAVDLTSKTNSATLNGITFNFTNKMDSPAFVTIANDTDKAVDNIMNFVNKYNEIVEKANGKLTEPRNRDYPPLTEAQRNEMSESEIERWEEQAKSGLLRSDPILTSALSQMRQNWSSVVKNEGAFTHISQIGISTTSNYMDGGKLEVDEDKLRQALEDDARSVQRLFSNSVEGEGRGIINRLDNTGDRTTARIREQAGRSTSTLEQYSLGRRLKEIDTRMTAFQARLQQVETRYWSQFTRMEQAIQRMNDQSNYMFQQFNGGF</sequence>
<comment type="similarity">
    <text evidence="1 5">Belongs to the FliD family.</text>
</comment>